<dbReference type="InterPro" id="IPR000719">
    <property type="entry name" value="Prot_kinase_dom"/>
</dbReference>
<protein>
    <recommendedName>
        <fullName evidence="1">non-specific serine/threonine protein kinase</fullName>
        <ecNumber evidence="1">2.7.11.1</ecNumber>
    </recommendedName>
</protein>
<dbReference type="GO" id="GO:0004674">
    <property type="term" value="F:protein serine/threonine kinase activity"/>
    <property type="evidence" value="ECO:0007669"/>
    <property type="project" value="UniProtKB-KW"/>
</dbReference>
<dbReference type="Proteomes" id="UP000276133">
    <property type="component" value="Unassembled WGS sequence"/>
</dbReference>
<dbReference type="PANTHER" id="PTHR43671">
    <property type="entry name" value="SERINE/THREONINE-PROTEIN KINASE NEK"/>
    <property type="match status" value="1"/>
</dbReference>
<dbReference type="InterPro" id="IPR011009">
    <property type="entry name" value="Kinase-like_dom_sf"/>
</dbReference>
<evidence type="ECO:0000256" key="5">
    <source>
        <dbReference type="ARBA" id="ARBA00022777"/>
    </source>
</evidence>
<keyword evidence="6" id="KW-0067">ATP-binding</keyword>
<comment type="catalytic activity">
    <reaction evidence="8">
        <text>L-seryl-[protein] + ATP = O-phospho-L-seryl-[protein] + ADP + H(+)</text>
        <dbReference type="Rhea" id="RHEA:17989"/>
        <dbReference type="Rhea" id="RHEA-COMP:9863"/>
        <dbReference type="Rhea" id="RHEA-COMP:11604"/>
        <dbReference type="ChEBI" id="CHEBI:15378"/>
        <dbReference type="ChEBI" id="CHEBI:29999"/>
        <dbReference type="ChEBI" id="CHEBI:30616"/>
        <dbReference type="ChEBI" id="CHEBI:83421"/>
        <dbReference type="ChEBI" id="CHEBI:456216"/>
        <dbReference type="EC" id="2.7.11.1"/>
    </reaction>
</comment>
<organism evidence="10 11">
    <name type="scientific">Brachionus plicatilis</name>
    <name type="common">Marine rotifer</name>
    <name type="synonym">Brachionus muelleri</name>
    <dbReference type="NCBI Taxonomy" id="10195"/>
    <lineage>
        <taxon>Eukaryota</taxon>
        <taxon>Metazoa</taxon>
        <taxon>Spiralia</taxon>
        <taxon>Gnathifera</taxon>
        <taxon>Rotifera</taxon>
        <taxon>Eurotatoria</taxon>
        <taxon>Monogononta</taxon>
        <taxon>Pseudotrocha</taxon>
        <taxon>Ploima</taxon>
        <taxon>Brachionidae</taxon>
        <taxon>Brachionus</taxon>
    </lineage>
</organism>
<proteinExistence type="predicted"/>
<evidence type="ECO:0000256" key="1">
    <source>
        <dbReference type="ARBA" id="ARBA00012513"/>
    </source>
</evidence>
<feature type="domain" description="Protein kinase" evidence="9">
    <location>
        <begin position="1"/>
        <end position="270"/>
    </location>
</feature>
<keyword evidence="11" id="KW-1185">Reference proteome</keyword>
<dbReference type="Pfam" id="PF00069">
    <property type="entry name" value="Pkinase"/>
    <property type="match status" value="1"/>
</dbReference>
<comment type="caution">
    <text evidence="10">The sequence shown here is derived from an EMBL/GenBank/DDBJ whole genome shotgun (WGS) entry which is preliminary data.</text>
</comment>
<dbReference type="EMBL" id="REGN01004123">
    <property type="protein sequence ID" value="RNA19002.1"/>
    <property type="molecule type" value="Genomic_DNA"/>
</dbReference>
<dbReference type="OrthoDB" id="10294778at2759"/>
<evidence type="ECO:0000256" key="2">
    <source>
        <dbReference type="ARBA" id="ARBA00022527"/>
    </source>
</evidence>
<dbReference type="Gene3D" id="1.10.510.10">
    <property type="entry name" value="Transferase(Phosphotransferase) domain 1"/>
    <property type="match status" value="1"/>
</dbReference>
<keyword evidence="3" id="KW-0808">Transferase</keyword>
<gene>
    <name evidence="10" type="ORF">BpHYR1_044919</name>
</gene>
<evidence type="ECO:0000256" key="6">
    <source>
        <dbReference type="ARBA" id="ARBA00022840"/>
    </source>
</evidence>
<dbReference type="GO" id="GO:0005524">
    <property type="term" value="F:ATP binding"/>
    <property type="evidence" value="ECO:0007669"/>
    <property type="project" value="UniProtKB-KW"/>
</dbReference>
<dbReference type="SUPFAM" id="SSF56112">
    <property type="entry name" value="Protein kinase-like (PK-like)"/>
    <property type="match status" value="1"/>
</dbReference>
<keyword evidence="2" id="KW-0723">Serine/threonine-protein kinase</keyword>
<dbReference type="STRING" id="10195.A0A3M7R5Y6"/>
<keyword evidence="4" id="KW-0547">Nucleotide-binding</keyword>
<keyword evidence="5 10" id="KW-0418">Kinase</keyword>
<dbReference type="EC" id="2.7.11.1" evidence="1"/>
<comment type="catalytic activity">
    <reaction evidence="7">
        <text>L-threonyl-[protein] + ATP = O-phospho-L-threonyl-[protein] + ADP + H(+)</text>
        <dbReference type="Rhea" id="RHEA:46608"/>
        <dbReference type="Rhea" id="RHEA-COMP:11060"/>
        <dbReference type="Rhea" id="RHEA-COMP:11605"/>
        <dbReference type="ChEBI" id="CHEBI:15378"/>
        <dbReference type="ChEBI" id="CHEBI:30013"/>
        <dbReference type="ChEBI" id="CHEBI:30616"/>
        <dbReference type="ChEBI" id="CHEBI:61977"/>
        <dbReference type="ChEBI" id="CHEBI:456216"/>
        <dbReference type="EC" id="2.7.11.1"/>
    </reaction>
</comment>
<dbReference type="PROSITE" id="PS50011">
    <property type="entry name" value="PROTEIN_KINASE_DOM"/>
    <property type="match status" value="1"/>
</dbReference>
<reference evidence="10 11" key="1">
    <citation type="journal article" date="2018" name="Sci. Rep.">
        <title>Genomic signatures of local adaptation to the degree of environmental predictability in rotifers.</title>
        <authorList>
            <person name="Franch-Gras L."/>
            <person name="Hahn C."/>
            <person name="Garcia-Roger E.M."/>
            <person name="Carmona M.J."/>
            <person name="Serra M."/>
            <person name="Gomez A."/>
        </authorList>
    </citation>
    <scope>NUCLEOTIDE SEQUENCE [LARGE SCALE GENOMIC DNA]</scope>
    <source>
        <strain evidence="10">HYR1</strain>
    </source>
</reference>
<dbReference type="PANTHER" id="PTHR43671:SF98">
    <property type="entry name" value="SERINE_THREONINE-PROTEIN KINASE NEK11"/>
    <property type="match status" value="1"/>
</dbReference>
<evidence type="ECO:0000256" key="8">
    <source>
        <dbReference type="ARBA" id="ARBA00048679"/>
    </source>
</evidence>
<evidence type="ECO:0000256" key="3">
    <source>
        <dbReference type="ARBA" id="ARBA00022679"/>
    </source>
</evidence>
<evidence type="ECO:0000313" key="11">
    <source>
        <dbReference type="Proteomes" id="UP000276133"/>
    </source>
</evidence>
<sequence>MGLQTSKTNTLMVGDTLDFRYDIYKIKRLSGIEYFKCDDLADFNIKKTVEPILVNDSMSQRVFKLVNELNHPNIIAPHYFYDDGKFYVTRTYDDDYYAFAWRLQIQRHLQSYRKNIEIEEEQIVYWAKQLLTALACLHENNVLHKFIIPEAISFKKDRLKLFIPASSIILNSPDGLIEEKQTWYKCPEIEEKKEIGLKYDIWSAGWALFNICSLDDGRYLLDQVEDFSSWKRPDVPRIYSRDLDRVYKLMTNLNPEERPSAAELLQEKIFN</sequence>
<evidence type="ECO:0000313" key="10">
    <source>
        <dbReference type="EMBL" id="RNA19002.1"/>
    </source>
</evidence>
<evidence type="ECO:0000259" key="9">
    <source>
        <dbReference type="PROSITE" id="PS50011"/>
    </source>
</evidence>
<dbReference type="SMART" id="SM00220">
    <property type="entry name" value="S_TKc"/>
    <property type="match status" value="1"/>
</dbReference>
<dbReference type="AlphaFoldDB" id="A0A3M7R5Y6"/>
<dbReference type="InterPro" id="IPR050660">
    <property type="entry name" value="NEK_Ser/Thr_kinase"/>
</dbReference>
<name>A0A3M7R5Y6_BRAPC</name>
<accession>A0A3M7R5Y6</accession>
<evidence type="ECO:0000256" key="4">
    <source>
        <dbReference type="ARBA" id="ARBA00022741"/>
    </source>
</evidence>
<evidence type="ECO:0000256" key="7">
    <source>
        <dbReference type="ARBA" id="ARBA00047899"/>
    </source>
</evidence>